<dbReference type="KEGG" id="dnv:108659331"/>
<evidence type="ECO:0000256" key="7">
    <source>
        <dbReference type="PROSITE-ProRule" id="PRU00042"/>
    </source>
</evidence>
<feature type="domain" description="C2H2-type" evidence="9">
    <location>
        <begin position="516"/>
        <end position="539"/>
    </location>
</feature>
<gene>
    <name evidence="10" type="ORF">AWZ03_006676</name>
</gene>
<evidence type="ECO:0000256" key="5">
    <source>
        <dbReference type="ARBA" id="ARBA00022833"/>
    </source>
</evidence>
<evidence type="ECO:0000256" key="4">
    <source>
        <dbReference type="ARBA" id="ARBA00022771"/>
    </source>
</evidence>
<dbReference type="PANTHER" id="PTHR24406">
    <property type="entry name" value="TRANSCRIPTIONAL REPRESSOR CTCFL-RELATED"/>
    <property type="match status" value="1"/>
</dbReference>
<dbReference type="GO" id="GO:0005634">
    <property type="term" value="C:nucleus"/>
    <property type="evidence" value="ECO:0007669"/>
    <property type="project" value="UniProtKB-SubCell"/>
</dbReference>
<feature type="region of interest" description="Disordered" evidence="8">
    <location>
        <begin position="1229"/>
        <end position="1268"/>
    </location>
</feature>
<feature type="region of interest" description="Disordered" evidence="8">
    <location>
        <begin position="1"/>
        <end position="71"/>
    </location>
</feature>
<feature type="compositionally biased region" description="Polar residues" evidence="8">
    <location>
        <begin position="138"/>
        <end position="147"/>
    </location>
</feature>
<feature type="domain" description="C2H2-type" evidence="9">
    <location>
        <begin position="161"/>
        <end position="184"/>
    </location>
</feature>
<evidence type="ECO:0000259" key="9">
    <source>
        <dbReference type="PROSITE" id="PS50157"/>
    </source>
</evidence>
<dbReference type="EMBL" id="LSRL02000051">
    <property type="protein sequence ID" value="TDG46972.1"/>
    <property type="molecule type" value="Genomic_DNA"/>
</dbReference>
<comment type="subcellular location">
    <subcellularLocation>
        <location evidence="1">Nucleus</location>
    </subcellularLocation>
</comment>
<keyword evidence="3" id="KW-0677">Repeat</keyword>
<evidence type="ECO:0000313" key="11">
    <source>
        <dbReference type="Proteomes" id="UP000295192"/>
    </source>
</evidence>
<dbReference type="PROSITE" id="PS50157">
    <property type="entry name" value="ZINC_FINGER_C2H2_2"/>
    <property type="match status" value="6"/>
</dbReference>
<dbReference type="AlphaFoldDB" id="A0A484BFA9"/>
<name>A0A484BFA9_DRONA</name>
<feature type="compositionally biased region" description="Low complexity" evidence="8">
    <location>
        <begin position="25"/>
        <end position="35"/>
    </location>
</feature>
<proteinExistence type="predicted"/>
<feature type="domain" description="C2H2-type" evidence="9">
    <location>
        <begin position="428"/>
        <end position="456"/>
    </location>
</feature>
<accession>A0A484BFA9</accession>
<dbReference type="InterPro" id="IPR013087">
    <property type="entry name" value="Znf_C2H2_type"/>
</dbReference>
<dbReference type="InterPro" id="IPR050888">
    <property type="entry name" value="ZnF_C2H2-type_TF"/>
</dbReference>
<dbReference type="Pfam" id="PF00096">
    <property type="entry name" value="zf-C2H2"/>
    <property type="match status" value="2"/>
</dbReference>
<keyword evidence="5" id="KW-0862">Zinc</keyword>
<feature type="compositionally biased region" description="Basic and acidic residues" evidence="8">
    <location>
        <begin position="890"/>
        <end position="907"/>
    </location>
</feature>
<evidence type="ECO:0000256" key="1">
    <source>
        <dbReference type="ARBA" id="ARBA00004123"/>
    </source>
</evidence>
<dbReference type="STRING" id="7232.A0A484BFA9"/>
<dbReference type="Proteomes" id="UP000295192">
    <property type="component" value="Unassembled WGS sequence"/>
</dbReference>
<reference evidence="10 11" key="1">
    <citation type="journal article" date="2019" name="J. Hered.">
        <title>An Improved Genome Assembly for Drosophila navojoa, the Basal Species in the mojavensis Cluster.</title>
        <authorList>
            <person name="Vanderlinde T."/>
            <person name="Dupim E.G."/>
            <person name="Nazario-Yepiz N.O."/>
            <person name="Carvalho A.B."/>
        </authorList>
    </citation>
    <scope>NUCLEOTIDE SEQUENCE [LARGE SCALE GENOMIC DNA]</scope>
    <source>
        <strain evidence="10">Navoj_Jal97</strain>
        <tissue evidence="10">Whole organism</tissue>
    </source>
</reference>
<keyword evidence="4 7" id="KW-0863">Zinc-finger</keyword>
<evidence type="ECO:0000256" key="8">
    <source>
        <dbReference type="SAM" id="MobiDB-lite"/>
    </source>
</evidence>
<organism evidence="10 11">
    <name type="scientific">Drosophila navojoa</name>
    <name type="common">Fruit fly</name>
    <dbReference type="NCBI Taxonomy" id="7232"/>
    <lineage>
        <taxon>Eukaryota</taxon>
        <taxon>Metazoa</taxon>
        <taxon>Ecdysozoa</taxon>
        <taxon>Arthropoda</taxon>
        <taxon>Hexapoda</taxon>
        <taxon>Insecta</taxon>
        <taxon>Pterygota</taxon>
        <taxon>Neoptera</taxon>
        <taxon>Endopterygota</taxon>
        <taxon>Diptera</taxon>
        <taxon>Brachycera</taxon>
        <taxon>Muscomorpha</taxon>
        <taxon>Ephydroidea</taxon>
        <taxon>Drosophilidae</taxon>
        <taxon>Drosophila</taxon>
    </lineage>
</organism>
<comment type="caution">
    <text evidence="10">The sequence shown here is derived from an EMBL/GenBank/DDBJ whole genome shotgun (WGS) entry which is preliminary data.</text>
</comment>
<sequence length="1280" mass="146614">MEGMDLWTSMFSADFDEGGGEVEGHNNGDNALADEFLGEEEEEEQEAEEDEGSADDRGSKQKGHEPDDDAIFDFELEPIVSIAEPELEPLPRQTAVPLQPPMPTGPAIRPQHRQSLPASFSSQPMMARGGAGAPTPRPTTSQINATDENGVPINYELGVTYICPACGAEYRQQDMWKRHMNQMHQYNTRRGLNFVAIDKLYHRCLECNKRIAMHSRENLLKHKFTHLPFRCTKCHICKREYKYRQDLMVHLRMVHCDEVVAMMRGGKLSAGRKTRVREPRIEKHREHYGQVHDDDGIEVKNEVLETEGTAEAAQESHHDFDDEYSHSSNQAAVKKRSTSVGANGSGAADICEDYIHYMCPDCGTDCDTHAQWSQHIEFVHDYVSRRGLNFRCVDMQMQCLECKQFVIPNTIKTLRTHKFSHLPQPEWMRCKLCYKGFTEHHELITHLLKQHNLETLMPENEEEEQQQPLAISSVGDECEENPGIGCDDETSLHWDDVPRRGGRIGSDDMYEPHIDYLCPQCGREFIEKKHWRTHVVQVHGMNDLTKLNFEVINDRQLKCTECDKIITNAYGIQNAQQHRITHLPYKAYARCRKCHKSYTDRKGLVKHLATYHRVGYEPRKVVGSGSGVAPLTPNKSHTPRKQIVTVANETYEIIYLDEEQSPPSNNNINDENDFGEQMQADDDDYALGSTSGLLGRQPQAPTAVAPAPIPNPNRYKCVDCGSLFATQVALKTHISEEHDFMDTQYSAKKFDNAEPTEEAATAPVAVSTTAASLPLKNPAGASTIEQNYIFLCPSCGKAYKTQFEWRRHINEEHNFDKRQYLNMRQLDKYRYQCTLCKDIVCNSKLKGLQDHHFRHLPYRLYLKCLVCGTCYNHKPNIAAHLRTRHNIYEREPSSWRDQHQKSQNGHEQHKHKDKDRDTQTTAATGTASASPTPSSSRTLKPQPGVLPTRPAGLNTLEDSISYHNAVDLDFITYFCPKCNKNFDSHAFWRKHIVEEHNYNSRIGLNFRQIDVHHYLCLECYKRVTVTHTKGAIGQLQSHKFRHLPYRSFKCLTCSGEFVRKQMFFKHLNRDTNRCDNKPLTGQENDEDTTDQPDRPPTMLAKETLDVATYRLMCPQCGDGFTTSSKALWREHINIHHGLGKREMLHMRKLGDESYLCTECEEHLPTKQLRVLQEHRFQHLPYAAYIRCQLCEQQSPDGESHGVVAAGLHSMRELQQHIRDVHPDVVEQDEQMQTQLEDEDDSQQPAVGGEATDSGLYMPLPPHLLDDDAEDMEFEEQYLLG</sequence>
<dbReference type="PROSITE" id="PS00028">
    <property type="entry name" value="ZINC_FINGER_C2H2_1"/>
    <property type="match status" value="10"/>
</dbReference>
<feature type="compositionally biased region" description="Basic and acidic residues" evidence="8">
    <location>
        <begin position="54"/>
        <end position="65"/>
    </location>
</feature>
<dbReference type="GO" id="GO:0008270">
    <property type="term" value="F:zinc ion binding"/>
    <property type="evidence" value="ECO:0007669"/>
    <property type="project" value="UniProtKB-KW"/>
</dbReference>
<dbReference type="OrthoDB" id="3069995at2759"/>
<feature type="compositionally biased region" description="Low complexity" evidence="8">
    <location>
        <begin position="920"/>
        <end position="936"/>
    </location>
</feature>
<evidence type="ECO:0000313" key="10">
    <source>
        <dbReference type="EMBL" id="TDG46972.1"/>
    </source>
</evidence>
<keyword evidence="2" id="KW-0479">Metal-binding</keyword>
<feature type="region of interest" description="Disordered" evidence="8">
    <location>
        <begin position="311"/>
        <end position="343"/>
    </location>
</feature>
<evidence type="ECO:0000256" key="6">
    <source>
        <dbReference type="ARBA" id="ARBA00023242"/>
    </source>
</evidence>
<keyword evidence="6" id="KW-0539">Nucleus</keyword>
<feature type="domain" description="C2H2-type" evidence="9">
    <location>
        <begin position="790"/>
        <end position="818"/>
    </location>
</feature>
<protein>
    <recommendedName>
        <fullName evidence="9">C2H2-type domain-containing protein</fullName>
    </recommendedName>
</protein>
<dbReference type="Gene3D" id="3.30.160.60">
    <property type="entry name" value="Classic Zinc Finger"/>
    <property type="match status" value="3"/>
</dbReference>
<feature type="compositionally biased region" description="Basic and acidic residues" evidence="8">
    <location>
        <begin position="314"/>
        <end position="325"/>
    </location>
</feature>
<feature type="compositionally biased region" description="Acidic residues" evidence="8">
    <location>
        <begin position="36"/>
        <end position="53"/>
    </location>
</feature>
<feature type="region of interest" description="Disordered" evidence="8">
    <location>
        <begin position="890"/>
        <end position="950"/>
    </location>
</feature>
<feature type="region of interest" description="Disordered" evidence="8">
    <location>
        <begin position="1075"/>
        <end position="1097"/>
    </location>
</feature>
<keyword evidence="11" id="KW-1185">Reference proteome</keyword>
<feature type="compositionally biased region" description="Acidic residues" evidence="8">
    <location>
        <begin position="1229"/>
        <end position="1241"/>
    </location>
</feature>
<feature type="domain" description="C2H2-type" evidence="9">
    <location>
        <begin position="715"/>
        <end position="738"/>
    </location>
</feature>
<dbReference type="OMA" id="QWVLQFH"/>
<evidence type="ECO:0000256" key="2">
    <source>
        <dbReference type="ARBA" id="ARBA00022723"/>
    </source>
</evidence>
<evidence type="ECO:0000256" key="3">
    <source>
        <dbReference type="ARBA" id="ARBA00022737"/>
    </source>
</evidence>
<feature type="domain" description="C2H2-type" evidence="9">
    <location>
        <begin position="229"/>
        <end position="260"/>
    </location>
</feature>
<feature type="region of interest" description="Disordered" evidence="8">
    <location>
        <begin position="126"/>
        <end position="147"/>
    </location>
</feature>
<dbReference type="SMART" id="SM00355">
    <property type="entry name" value="ZnF_C2H2"/>
    <property type="match status" value="18"/>
</dbReference>